<reference evidence="9 10" key="1">
    <citation type="journal article" date="2014" name="Genome Announc.">
        <title>Draft Genome Sequence of Magnetospirillum sp. Strain SO-1, a Freshwater Magnetotactic Bacterium Isolated from the Ol'khovka River, Russia.</title>
        <authorList>
            <person name="Grouzdev D.S."/>
            <person name="Dziuba M.V."/>
            <person name="Sukhacheva M.S."/>
            <person name="Mardanov A.V."/>
            <person name="Beletskiy A.V."/>
            <person name="Kuznetsov B.B."/>
            <person name="Skryabin K.G."/>
        </authorList>
    </citation>
    <scope>NUCLEOTIDE SEQUENCE [LARGE SCALE GENOMIC DNA]</scope>
    <source>
        <strain evidence="9 10">SO-1</strain>
    </source>
</reference>
<dbReference type="PANTHER" id="PTHR42940">
    <property type="entry name" value="ALCOHOL DEHYDROGENASE 1-RELATED"/>
    <property type="match status" value="1"/>
</dbReference>
<comment type="cofactor">
    <cofactor evidence="1 6">
        <name>Zn(2+)</name>
        <dbReference type="ChEBI" id="CHEBI:29105"/>
    </cofactor>
</comment>
<comment type="caution">
    <text evidence="9">The sequence shown here is derived from an EMBL/GenBank/DDBJ whole genome shotgun (WGS) entry which is preliminary data.</text>
</comment>
<dbReference type="GO" id="GO:0004022">
    <property type="term" value="F:alcohol dehydrogenase (NAD+) activity"/>
    <property type="evidence" value="ECO:0007669"/>
    <property type="project" value="TreeGrafter"/>
</dbReference>
<protein>
    <submittedName>
        <fullName evidence="9">Zn-dependent alcohol dehydrogenase</fullName>
    </submittedName>
</protein>
<proteinExistence type="inferred from homology"/>
<dbReference type="PROSITE" id="PS00059">
    <property type="entry name" value="ADH_ZINC"/>
    <property type="match status" value="1"/>
</dbReference>
<dbReference type="InterPro" id="IPR013154">
    <property type="entry name" value="ADH-like_N"/>
</dbReference>
<evidence type="ECO:0000313" key="10">
    <source>
        <dbReference type="Proteomes" id="UP000011744"/>
    </source>
</evidence>
<evidence type="ECO:0000259" key="8">
    <source>
        <dbReference type="Pfam" id="PF08240"/>
    </source>
</evidence>
<dbReference type="eggNOG" id="COG1064">
    <property type="taxonomic scope" value="Bacteria"/>
</dbReference>
<evidence type="ECO:0000259" key="7">
    <source>
        <dbReference type="Pfam" id="PF00107"/>
    </source>
</evidence>
<dbReference type="Proteomes" id="UP000011744">
    <property type="component" value="Unassembled WGS sequence"/>
</dbReference>
<evidence type="ECO:0000256" key="3">
    <source>
        <dbReference type="ARBA" id="ARBA00022723"/>
    </source>
</evidence>
<name>M3A6S4_9PROT</name>
<dbReference type="CDD" id="cd08254">
    <property type="entry name" value="hydroxyacyl_CoA_DH"/>
    <property type="match status" value="1"/>
</dbReference>
<comment type="similarity">
    <text evidence="2 6">Belongs to the zinc-containing alcohol dehydrogenase family.</text>
</comment>
<dbReference type="STRING" id="1244869.H261_18160"/>
<dbReference type="Pfam" id="PF08240">
    <property type="entry name" value="ADH_N"/>
    <property type="match status" value="1"/>
</dbReference>
<dbReference type="EMBL" id="AONQ01000063">
    <property type="protein sequence ID" value="EME68508.1"/>
    <property type="molecule type" value="Genomic_DNA"/>
</dbReference>
<dbReference type="NCBIfam" id="TIGR03201">
    <property type="entry name" value="dearomat_had"/>
    <property type="match status" value="1"/>
</dbReference>
<gene>
    <name evidence="9" type="ORF">H261_18160</name>
</gene>
<feature type="domain" description="Alcohol dehydrogenase-like N-terminal" evidence="8">
    <location>
        <begin position="21"/>
        <end position="128"/>
    </location>
</feature>
<keyword evidence="4 6" id="KW-0862">Zinc</keyword>
<sequence>MMAGPDQPMVKVPMDLRAPEAGEVLVEIAGCGVCHTDLDYFYNGVPTKHPLPLALGHEISGRVVGAGAGVESWMGKAVIIPAVIPCGACDLCRRGKQTICRSQKMPGYDIQGGFATHIMVPSTGLCEVDEDRLDAVGLTLPEVSVIADAVTTPYQAAIQAGIGTDSLVIVIGIGGLGGYSVQVAAALGAKVVAITSKTDPGMIADIKSSGASLVLNLKDFPGMREVKKEIGAFAKAEGLRSTEWIIMECSGSIQGQQNAFDLMVHGSTICVVGYIMKTGEFRLSNLMAYHARALGNWGCSPDLYPGALDLVLSGRIDVKNFVECRPLDSINETFVAVHDHKLSRRAVMVPVRALV</sequence>
<dbReference type="InterPro" id="IPR002328">
    <property type="entry name" value="ADH_Zn_CS"/>
</dbReference>
<organism evidence="9 10">
    <name type="scientific">Paramagnetospirillum caucaseum</name>
    <dbReference type="NCBI Taxonomy" id="1244869"/>
    <lineage>
        <taxon>Bacteria</taxon>
        <taxon>Pseudomonadati</taxon>
        <taxon>Pseudomonadota</taxon>
        <taxon>Alphaproteobacteria</taxon>
        <taxon>Rhodospirillales</taxon>
        <taxon>Magnetospirillaceae</taxon>
        <taxon>Paramagnetospirillum</taxon>
    </lineage>
</organism>
<dbReference type="PANTHER" id="PTHR42940:SF8">
    <property type="entry name" value="VACUOLAR PROTEIN SORTING-ASSOCIATED PROTEIN 11"/>
    <property type="match status" value="1"/>
</dbReference>
<keyword evidence="10" id="KW-1185">Reference proteome</keyword>
<dbReference type="GO" id="GO:0008270">
    <property type="term" value="F:zinc ion binding"/>
    <property type="evidence" value="ECO:0007669"/>
    <property type="project" value="InterPro"/>
</dbReference>
<keyword evidence="5" id="KW-0560">Oxidoreductase</keyword>
<evidence type="ECO:0000256" key="5">
    <source>
        <dbReference type="ARBA" id="ARBA00023002"/>
    </source>
</evidence>
<feature type="domain" description="Alcohol dehydrogenase-like C-terminal" evidence="7">
    <location>
        <begin position="175"/>
        <end position="312"/>
    </location>
</feature>
<accession>M3A6S4</accession>
<dbReference type="Pfam" id="PF00107">
    <property type="entry name" value="ADH_zinc_N"/>
    <property type="match status" value="1"/>
</dbReference>
<evidence type="ECO:0000313" key="9">
    <source>
        <dbReference type="EMBL" id="EME68508.1"/>
    </source>
</evidence>
<evidence type="ECO:0000256" key="2">
    <source>
        <dbReference type="ARBA" id="ARBA00008072"/>
    </source>
</evidence>
<dbReference type="InterPro" id="IPR011032">
    <property type="entry name" value="GroES-like_sf"/>
</dbReference>
<dbReference type="InterPro" id="IPR017614">
    <property type="entry name" value="Dearomat_deydrogenase"/>
</dbReference>
<dbReference type="AlphaFoldDB" id="M3A6S4"/>
<dbReference type="SUPFAM" id="SSF51735">
    <property type="entry name" value="NAD(P)-binding Rossmann-fold domains"/>
    <property type="match status" value="1"/>
</dbReference>
<dbReference type="GO" id="GO:0005737">
    <property type="term" value="C:cytoplasm"/>
    <property type="evidence" value="ECO:0007669"/>
    <property type="project" value="TreeGrafter"/>
</dbReference>
<dbReference type="Gene3D" id="3.90.180.10">
    <property type="entry name" value="Medium-chain alcohol dehydrogenases, catalytic domain"/>
    <property type="match status" value="1"/>
</dbReference>
<dbReference type="SUPFAM" id="SSF50129">
    <property type="entry name" value="GroES-like"/>
    <property type="match status" value="1"/>
</dbReference>
<dbReference type="Gene3D" id="3.40.50.720">
    <property type="entry name" value="NAD(P)-binding Rossmann-like Domain"/>
    <property type="match status" value="1"/>
</dbReference>
<evidence type="ECO:0000256" key="4">
    <source>
        <dbReference type="ARBA" id="ARBA00022833"/>
    </source>
</evidence>
<evidence type="ECO:0000256" key="6">
    <source>
        <dbReference type="RuleBase" id="RU361277"/>
    </source>
</evidence>
<evidence type="ECO:0000256" key="1">
    <source>
        <dbReference type="ARBA" id="ARBA00001947"/>
    </source>
</evidence>
<dbReference type="InterPro" id="IPR036291">
    <property type="entry name" value="NAD(P)-bd_dom_sf"/>
</dbReference>
<dbReference type="PATRIC" id="fig|1244869.3.peg.3632"/>
<keyword evidence="3 6" id="KW-0479">Metal-binding</keyword>
<dbReference type="InterPro" id="IPR013149">
    <property type="entry name" value="ADH-like_C"/>
</dbReference>